<evidence type="ECO:0000259" key="5">
    <source>
        <dbReference type="PROSITE" id="PS51898"/>
    </source>
</evidence>
<reference evidence="7" key="2">
    <citation type="submission" date="2021-08" db="EMBL/GenBank/DDBJ databases">
        <authorList>
            <person name="Tani A."/>
            <person name="Ola A."/>
            <person name="Ogura Y."/>
            <person name="Katsura K."/>
            <person name="Hayashi T."/>
        </authorList>
    </citation>
    <scope>NUCLEOTIDE SEQUENCE</scope>
    <source>
        <strain evidence="7">DSM 17168</strain>
    </source>
</reference>
<evidence type="ECO:0000259" key="6">
    <source>
        <dbReference type="PROSITE" id="PS51900"/>
    </source>
</evidence>
<keyword evidence="1" id="KW-0229">DNA integration</keyword>
<dbReference type="RefSeq" id="WP_238240311.1">
    <property type="nucleotide sequence ID" value="NZ_BPQQ01000066.1"/>
</dbReference>
<dbReference type="PANTHER" id="PTHR30349:SF90">
    <property type="entry name" value="TYROSINE RECOMBINASE XERD"/>
    <property type="match status" value="1"/>
</dbReference>
<feature type="domain" description="Core-binding (CB)" evidence="6">
    <location>
        <begin position="217"/>
        <end position="298"/>
    </location>
</feature>
<evidence type="ECO:0000313" key="8">
    <source>
        <dbReference type="Proteomes" id="UP001055153"/>
    </source>
</evidence>
<dbReference type="EMBL" id="BPQQ01000066">
    <property type="protein sequence ID" value="GJE02980.1"/>
    <property type="molecule type" value="Genomic_DNA"/>
</dbReference>
<evidence type="ECO:0000313" key="7">
    <source>
        <dbReference type="EMBL" id="GJE02980.1"/>
    </source>
</evidence>
<dbReference type="InterPro" id="IPR011010">
    <property type="entry name" value="DNA_brk_join_enz"/>
</dbReference>
<dbReference type="PROSITE" id="PS51900">
    <property type="entry name" value="CB"/>
    <property type="match status" value="1"/>
</dbReference>
<dbReference type="SUPFAM" id="SSF56349">
    <property type="entry name" value="DNA breaking-rejoining enzymes"/>
    <property type="match status" value="1"/>
</dbReference>
<dbReference type="PROSITE" id="PS51898">
    <property type="entry name" value="TYR_RECOMBINASE"/>
    <property type="match status" value="1"/>
</dbReference>
<name>A0ABQ4SKH1_9HYPH</name>
<dbReference type="Proteomes" id="UP001055153">
    <property type="component" value="Unassembled WGS sequence"/>
</dbReference>
<dbReference type="InterPro" id="IPR013762">
    <property type="entry name" value="Integrase-like_cat_sf"/>
</dbReference>
<dbReference type="Gene3D" id="1.10.443.10">
    <property type="entry name" value="Intergrase catalytic core"/>
    <property type="match status" value="1"/>
</dbReference>
<dbReference type="InterPro" id="IPR002104">
    <property type="entry name" value="Integrase_catalytic"/>
</dbReference>
<protein>
    <submittedName>
        <fullName evidence="7">Tyrosine recombinase XerC</fullName>
    </submittedName>
</protein>
<evidence type="ECO:0000256" key="2">
    <source>
        <dbReference type="ARBA" id="ARBA00023125"/>
    </source>
</evidence>
<evidence type="ECO:0000256" key="4">
    <source>
        <dbReference type="PROSITE-ProRule" id="PRU01248"/>
    </source>
</evidence>
<accession>A0ABQ4SKH1</accession>
<dbReference type="InterPro" id="IPR044068">
    <property type="entry name" value="CB"/>
</dbReference>
<proteinExistence type="predicted"/>
<comment type="caution">
    <text evidence="7">The sequence shown here is derived from an EMBL/GenBank/DDBJ whole genome shotgun (WGS) entry which is preliminary data.</text>
</comment>
<evidence type="ECO:0000256" key="3">
    <source>
        <dbReference type="ARBA" id="ARBA00023172"/>
    </source>
</evidence>
<organism evidence="7 8">
    <name type="scientific">Methylobacterium isbiliense</name>
    <dbReference type="NCBI Taxonomy" id="315478"/>
    <lineage>
        <taxon>Bacteria</taxon>
        <taxon>Pseudomonadati</taxon>
        <taxon>Pseudomonadota</taxon>
        <taxon>Alphaproteobacteria</taxon>
        <taxon>Hyphomicrobiales</taxon>
        <taxon>Methylobacteriaceae</taxon>
        <taxon>Methylobacterium</taxon>
    </lineage>
</organism>
<evidence type="ECO:0000256" key="1">
    <source>
        <dbReference type="ARBA" id="ARBA00022908"/>
    </source>
</evidence>
<keyword evidence="2 4" id="KW-0238">DNA-binding</keyword>
<sequence>MTTPQPSTSRLGETHAALISRFLSDCGPPRSTTSLAHAGSAARHFLRWTSTHHIPIDVIDDDVVERFRRHRCACPRYSARQVREPAYLGQVRRFVCFLENQGAIVAPSDRVDVGAYLDGFAEHLAALGHGRSVRLGYSAQAAHFVSWLRVSRIRWTALDEGAIERFALHKCRCPIRAKRGVRVPGTGPAHRRRGARRFCAYLRRQGAIAPCLAVEGRPTDGPLGAYRTWLAQERGATDATIRRYIQEATRWLPRLGPDPARYTAAAVRSVVIEQEPSRSRSSIRMTVTVLRSFLRFAASASACSAALAEAVPPAVRRRLATLPRYAAPSTIEAIIASCDGTTPVGVRDRAIILLLARLGLRAADVWRLRLEDVDWRDGRLRLHGKQRRSVAMPLPQDVGEALLAYITGSRPVVAEQHVFLRAQAPFTPFRSAAEIAGIVARVLKRGGIAGVPTGAHMFAYSDRSGRGFRCEAGHRSDMKPASIPT</sequence>
<dbReference type="PANTHER" id="PTHR30349">
    <property type="entry name" value="PHAGE INTEGRASE-RELATED"/>
    <property type="match status" value="1"/>
</dbReference>
<dbReference type="Pfam" id="PF00589">
    <property type="entry name" value="Phage_integrase"/>
    <property type="match status" value="1"/>
</dbReference>
<keyword evidence="8" id="KW-1185">Reference proteome</keyword>
<gene>
    <name evidence="7" type="primary">xerC_4</name>
    <name evidence="7" type="ORF">GMJLKIPL_4931</name>
</gene>
<reference evidence="7" key="1">
    <citation type="journal article" date="2021" name="Front. Microbiol.">
        <title>Comprehensive Comparative Genomics and Phenotyping of Methylobacterium Species.</title>
        <authorList>
            <person name="Alessa O."/>
            <person name="Ogura Y."/>
            <person name="Fujitani Y."/>
            <person name="Takami H."/>
            <person name="Hayashi T."/>
            <person name="Sahin N."/>
            <person name="Tani A."/>
        </authorList>
    </citation>
    <scope>NUCLEOTIDE SEQUENCE</scope>
    <source>
        <strain evidence="7">DSM 17168</strain>
    </source>
</reference>
<feature type="domain" description="Tyr recombinase" evidence="5">
    <location>
        <begin position="321"/>
        <end position="485"/>
    </location>
</feature>
<dbReference type="InterPro" id="IPR050090">
    <property type="entry name" value="Tyrosine_recombinase_XerCD"/>
</dbReference>
<keyword evidence="3" id="KW-0233">DNA recombination</keyword>